<organism evidence="2 3">
    <name type="scientific">Anaerocolumna aminovalerica</name>
    <dbReference type="NCBI Taxonomy" id="1527"/>
    <lineage>
        <taxon>Bacteria</taxon>
        <taxon>Bacillati</taxon>
        <taxon>Bacillota</taxon>
        <taxon>Clostridia</taxon>
        <taxon>Lachnospirales</taxon>
        <taxon>Lachnospiraceae</taxon>
        <taxon>Anaerocolumna</taxon>
    </lineage>
</organism>
<dbReference type="PANTHER" id="PTHR42956">
    <property type="entry name" value="NITROGENASE IRON-MOLYBDENUM COFACTOR BIOSYNTHESIS PROTEIN NIFE"/>
    <property type="match status" value="1"/>
</dbReference>
<dbReference type="OrthoDB" id="9802175at2"/>
<proteinExistence type="predicted"/>
<keyword evidence="3" id="KW-1185">Reference proteome</keyword>
<evidence type="ECO:0000313" key="2">
    <source>
        <dbReference type="EMBL" id="SFO38886.1"/>
    </source>
</evidence>
<dbReference type="InterPro" id="IPR000510">
    <property type="entry name" value="Nase/OxRdtase_comp1"/>
</dbReference>
<dbReference type="EMBL" id="FOWD01000022">
    <property type="protein sequence ID" value="SFO38886.1"/>
    <property type="molecule type" value="Genomic_DNA"/>
</dbReference>
<dbReference type="Gene3D" id="3.40.50.1980">
    <property type="entry name" value="Nitrogenase molybdenum iron protein domain"/>
    <property type="match status" value="3"/>
</dbReference>
<dbReference type="GO" id="GO:0016491">
    <property type="term" value="F:oxidoreductase activity"/>
    <property type="evidence" value="ECO:0007669"/>
    <property type="project" value="InterPro"/>
</dbReference>
<evidence type="ECO:0000259" key="1">
    <source>
        <dbReference type="Pfam" id="PF00148"/>
    </source>
</evidence>
<dbReference type="InterPro" id="IPR049939">
    <property type="entry name" value="NifE-like"/>
</dbReference>
<dbReference type="SUPFAM" id="SSF53807">
    <property type="entry name" value="Helical backbone' metal receptor"/>
    <property type="match status" value="1"/>
</dbReference>
<dbReference type="AlphaFoldDB" id="A0A1I5GSQ2"/>
<dbReference type="Proteomes" id="UP000198806">
    <property type="component" value="Unassembled WGS sequence"/>
</dbReference>
<evidence type="ECO:0000313" key="3">
    <source>
        <dbReference type="Proteomes" id="UP000198806"/>
    </source>
</evidence>
<protein>
    <submittedName>
        <fullName evidence="2">Nitrogenase molybdenum-iron protein beta chain</fullName>
    </submittedName>
</protein>
<gene>
    <name evidence="2" type="ORF">SAMN04489757_12214</name>
</gene>
<dbReference type="RefSeq" id="WP_091687296.1">
    <property type="nucleotide sequence ID" value="NZ_BAABFM010000004.1"/>
</dbReference>
<dbReference type="Pfam" id="PF00148">
    <property type="entry name" value="Oxidored_nitro"/>
    <property type="match status" value="1"/>
</dbReference>
<sequence>MAEFIERAKFSCALGGALTTIAGIPRVVPIVHASGGCAAALSGTYNLASGYRGTGYCGGTMIPTTNISENHIVFGGEERLEEQIENSLEILDGDLFIVVTGCQVEIIGDDAVNVARRFRDRNVIGANTPGFLGNTFQGYDAVLNAIISEVIEASEEKEEKVVNILGVVPGHDVFYRGNLDEIVLLLSKIGVKANTFFGTGESIASIRQYGKAVLNLLFSGQAGVAPAKLFQELHNIPFISVDVPVGPTGTEEFLYRVGKELKIDKASIDKVIREERKEYYSFFERIVDIYSDMDFQRYALIAADSYYAFSLTRFLANDLGWIPHLTAINDIDDVNDREEYLSKFNSLTSETKPTVIFEEHAGAILNELRKTWPNNNNQKYYDAFNAAFVVGSGIERSLAEKLGAGFLSVAFPVSNRVVLNKGYTGFRGGLTLVEDLISQLVAAR</sequence>
<dbReference type="PANTHER" id="PTHR42956:SF1">
    <property type="entry name" value="NITROGENASE IRON-MOLYBDENUM COFACTOR BIOSYNTHESIS PROTEIN NIFE"/>
    <property type="match status" value="1"/>
</dbReference>
<name>A0A1I5GSQ2_9FIRM</name>
<accession>A0A1I5GSQ2</accession>
<feature type="domain" description="Nitrogenase/oxidoreductase component 1" evidence="1">
    <location>
        <begin position="12"/>
        <end position="438"/>
    </location>
</feature>
<dbReference type="STRING" id="1527.SAMN04489757_12214"/>
<reference evidence="2 3" key="1">
    <citation type="submission" date="2016-10" db="EMBL/GenBank/DDBJ databases">
        <authorList>
            <person name="de Groot N.N."/>
        </authorList>
    </citation>
    <scope>NUCLEOTIDE SEQUENCE [LARGE SCALE GENOMIC DNA]</scope>
    <source>
        <strain evidence="2 3">DSM 1283</strain>
    </source>
</reference>